<evidence type="ECO:0000313" key="1">
    <source>
        <dbReference type="EMBL" id="MBB5109936.1"/>
    </source>
</evidence>
<comment type="caution">
    <text evidence="1">The sequence shown here is derived from an EMBL/GenBank/DDBJ whole genome shotgun (WGS) entry which is preliminary data.</text>
</comment>
<accession>A0A7W8B412</accession>
<keyword evidence="2" id="KW-1185">Reference proteome</keyword>
<name>A0A7W8B412_STRST</name>
<organism evidence="1 2">
    <name type="scientific">Streptomyces spectabilis</name>
    <dbReference type="NCBI Taxonomy" id="68270"/>
    <lineage>
        <taxon>Bacteria</taxon>
        <taxon>Bacillati</taxon>
        <taxon>Actinomycetota</taxon>
        <taxon>Actinomycetes</taxon>
        <taxon>Kitasatosporales</taxon>
        <taxon>Streptomycetaceae</taxon>
        <taxon>Streptomyces</taxon>
    </lineage>
</organism>
<reference evidence="1 2" key="1">
    <citation type="submission" date="2020-08" db="EMBL/GenBank/DDBJ databases">
        <title>Genomic Encyclopedia of Type Strains, Phase III (KMG-III): the genomes of soil and plant-associated and newly described type strains.</title>
        <authorList>
            <person name="Whitman W."/>
        </authorList>
    </citation>
    <scope>NUCLEOTIDE SEQUENCE [LARGE SCALE GENOMIC DNA]</scope>
    <source>
        <strain evidence="1 2">CECT 3146</strain>
    </source>
</reference>
<protein>
    <submittedName>
        <fullName evidence="1">Uncharacterized protein</fullName>
    </submittedName>
</protein>
<dbReference type="Proteomes" id="UP000549009">
    <property type="component" value="Unassembled WGS sequence"/>
</dbReference>
<evidence type="ECO:0000313" key="2">
    <source>
        <dbReference type="Proteomes" id="UP000549009"/>
    </source>
</evidence>
<gene>
    <name evidence="1" type="ORF">FHS40_009066</name>
</gene>
<dbReference type="AlphaFoldDB" id="A0A7W8B412"/>
<sequence>MQLWQLDVMGGVFLDGGCECKPVTGIDDHCRFIVIAKVVAEPPAAP</sequence>
<proteinExistence type="predicted"/>
<dbReference type="EMBL" id="JACHJD010000048">
    <property type="protein sequence ID" value="MBB5109936.1"/>
    <property type="molecule type" value="Genomic_DNA"/>
</dbReference>